<dbReference type="SMART" id="SM00195">
    <property type="entry name" value="DSPc"/>
    <property type="match status" value="1"/>
</dbReference>
<dbReference type="PANTHER" id="PTHR45682:SF5">
    <property type="entry name" value="DUAL SPECIFICITY PROTEIN PHOSPHATASE"/>
    <property type="match status" value="1"/>
</dbReference>
<dbReference type="InterPro" id="IPR020422">
    <property type="entry name" value="TYR_PHOSPHATASE_DUAL_dom"/>
</dbReference>
<dbReference type="InterPro" id="IPR016130">
    <property type="entry name" value="Tyr_Pase_AS"/>
</dbReference>
<comment type="similarity">
    <text evidence="1 7">Belongs to the protein-tyrosine phosphatase family. Non-receptor class dual specificity subfamily.</text>
</comment>
<dbReference type="PRINTS" id="PR01909">
    <property type="entry name" value="ADSPHPHTASEA"/>
</dbReference>
<dbReference type="InterPro" id="IPR029021">
    <property type="entry name" value="Prot-tyrosine_phosphatase-like"/>
</dbReference>
<evidence type="ECO:0000256" key="2">
    <source>
        <dbReference type="ARBA" id="ARBA00022801"/>
    </source>
</evidence>
<feature type="active site" description="Phosphocysteine intermediate" evidence="6">
    <location>
        <position position="157"/>
    </location>
</feature>
<dbReference type="EMBL" id="GDHC01013386">
    <property type="protein sequence ID" value="JAQ05243.1"/>
    <property type="molecule type" value="Transcribed_RNA"/>
</dbReference>
<dbReference type="SUPFAM" id="SSF52799">
    <property type="entry name" value="(Phosphotyrosine protein) phosphatases II"/>
    <property type="match status" value="1"/>
</dbReference>
<evidence type="ECO:0000256" key="4">
    <source>
        <dbReference type="ARBA" id="ARBA00047761"/>
    </source>
</evidence>
<evidence type="ECO:0000256" key="1">
    <source>
        <dbReference type="ARBA" id="ARBA00008601"/>
    </source>
</evidence>
<dbReference type="InterPro" id="IPR020405">
    <property type="entry name" value="Atypical_DUSP_subfamA"/>
</dbReference>
<evidence type="ECO:0000256" key="5">
    <source>
        <dbReference type="ARBA" id="ARBA00048336"/>
    </source>
</evidence>
<organism evidence="10">
    <name type="scientific">Lygus hesperus</name>
    <name type="common">Western plant bug</name>
    <dbReference type="NCBI Taxonomy" id="30085"/>
    <lineage>
        <taxon>Eukaryota</taxon>
        <taxon>Metazoa</taxon>
        <taxon>Ecdysozoa</taxon>
        <taxon>Arthropoda</taxon>
        <taxon>Hexapoda</taxon>
        <taxon>Insecta</taxon>
        <taxon>Pterygota</taxon>
        <taxon>Neoptera</taxon>
        <taxon>Paraneoptera</taxon>
        <taxon>Hemiptera</taxon>
        <taxon>Heteroptera</taxon>
        <taxon>Panheteroptera</taxon>
        <taxon>Cimicomorpha</taxon>
        <taxon>Miridae</taxon>
        <taxon>Mirini</taxon>
        <taxon>Lygus</taxon>
    </lineage>
</organism>
<keyword evidence="2 7" id="KW-0378">Hydrolase</keyword>
<dbReference type="PRINTS" id="PR01908">
    <property type="entry name" value="ADSPHPHTASE"/>
</dbReference>
<dbReference type="EC" id="3.1.3.16" evidence="7"/>
<dbReference type="CDD" id="cd14515">
    <property type="entry name" value="DUSP3-like"/>
    <property type="match status" value="1"/>
</dbReference>
<feature type="domain" description="Tyrosine-protein phosphatase" evidence="8">
    <location>
        <begin position="63"/>
        <end position="212"/>
    </location>
</feature>
<reference evidence="10" key="1">
    <citation type="journal article" date="2014" name="PLoS ONE">
        <title>Transcriptome-Based Identification of ABC Transporters in the Western Tarnished Plant Bug Lygus hesperus.</title>
        <authorList>
            <person name="Hull J.J."/>
            <person name="Chaney K."/>
            <person name="Geib S.M."/>
            <person name="Fabrick J.A."/>
            <person name="Brent C.S."/>
            <person name="Walsh D."/>
            <person name="Lavine L.C."/>
        </authorList>
    </citation>
    <scope>NUCLEOTIDE SEQUENCE</scope>
</reference>
<evidence type="ECO:0000259" key="8">
    <source>
        <dbReference type="PROSITE" id="PS50054"/>
    </source>
</evidence>
<gene>
    <name evidence="10" type="primary">DUSP13</name>
    <name evidence="10" type="ORF">CM83_44821</name>
    <name evidence="12" type="ORF">g.54026</name>
</gene>
<comment type="catalytic activity">
    <reaction evidence="7">
        <text>O-phospho-L-tyrosyl-[protein] + H2O = L-tyrosyl-[protein] + phosphate</text>
        <dbReference type="Rhea" id="RHEA:10684"/>
        <dbReference type="Rhea" id="RHEA-COMP:10136"/>
        <dbReference type="Rhea" id="RHEA-COMP:20101"/>
        <dbReference type="ChEBI" id="CHEBI:15377"/>
        <dbReference type="ChEBI" id="CHEBI:43474"/>
        <dbReference type="ChEBI" id="CHEBI:46858"/>
        <dbReference type="ChEBI" id="CHEBI:61978"/>
        <dbReference type="EC" id="3.1.3.48"/>
    </reaction>
</comment>
<evidence type="ECO:0000313" key="12">
    <source>
        <dbReference type="EMBL" id="JAQ05243.1"/>
    </source>
</evidence>
<dbReference type="GO" id="GO:0004722">
    <property type="term" value="F:protein serine/threonine phosphatase activity"/>
    <property type="evidence" value="ECO:0007669"/>
    <property type="project" value="UniProtKB-EC"/>
</dbReference>
<name>A0A0A9XTB9_LYGHE</name>
<dbReference type="Pfam" id="PF00782">
    <property type="entry name" value="DSPc"/>
    <property type="match status" value="1"/>
</dbReference>
<dbReference type="GO" id="GO:0043409">
    <property type="term" value="P:negative regulation of MAPK cascade"/>
    <property type="evidence" value="ECO:0007669"/>
    <property type="project" value="TreeGrafter"/>
</dbReference>
<evidence type="ECO:0000256" key="3">
    <source>
        <dbReference type="ARBA" id="ARBA00022912"/>
    </source>
</evidence>
<dbReference type="PANTHER" id="PTHR45682">
    <property type="entry name" value="AGAP008228-PA"/>
    <property type="match status" value="1"/>
</dbReference>
<evidence type="ECO:0000259" key="9">
    <source>
        <dbReference type="PROSITE" id="PS50056"/>
    </source>
</evidence>
<dbReference type="EMBL" id="GBHO01020678">
    <property type="protein sequence ID" value="JAG22926.1"/>
    <property type="molecule type" value="Transcribed_RNA"/>
</dbReference>
<evidence type="ECO:0000313" key="11">
    <source>
        <dbReference type="EMBL" id="JAG54651.1"/>
    </source>
</evidence>
<feature type="domain" description="Tyrosine specific protein phosphatases" evidence="9">
    <location>
        <begin position="133"/>
        <end position="191"/>
    </location>
</feature>
<evidence type="ECO:0000256" key="7">
    <source>
        <dbReference type="RuleBase" id="RU366038"/>
    </source>
</evidence>
<dbReference type="GO" id="GO:0004725">
    <property type="term" value="F:protein tyrosine phosphatase activity"/>
    <property type="evidence" value="ECO:0007669"/>
    <property type="project" value="UniProtKB-EC"/>
</dbReference>
<dbReference type="EMBL" id="GBRD01011173">
    <property type="protein sequence ID" value="JAG54651.1"/>
    <property type="molecule type" value="Transcribed_RNA"/>
</dbReference>
<protein>
    <recommendedName>
        <fullName evidence="7">Dual specificity protein phosphatase</fullName>
        <ecNumber evidence="7">3.1.3.16</ecNumber>
        <ecNumber evidence="7">3.1.3.48</ecNumber>
    </recommendedName>
</protein>
<comment type="catalytic activity">
    <reaction evidence="5 7">
        <text>O-phospho-L-threonyl-[protein] + H2O = L-threonyl-[protein] + phosphate</text>
        <dbReference type="Rhea" id="RHEA:47004"/>
        <dbReference type="Rhea" id="RHEA-COMP:11060"/>
        <dbReference type="Rhea" id="RHEA-COMP:11605"/>
        <dbReference type="ChEBI" id="CHEBI:15377"/>
        <dbReference type="ChEBI" id="CHEBI:30013"/>
        <dbReference type="ChEBI" id="CHEBI:43474"/>
        <dbReference type="ChEBI" id="CHEBI:61977"/>
        <dbReference type="EC" id="3.1.3.16"/>
    </reaction>
</comment>
<comment type="function">
    <text evidence="7">Dual specificity phosphatase able to dephosphorylate phosphotyrosine, phosphoserine and phosphothreonine residues, with a preference for phosphotyrosine as a substrate.</text>
</comment>
<dbReference type="InterPro" id="IPR000387">
    <property type="entry name" value="Tyr_Pase_dom"/>
</dbReference>
<accession>A0A0A9XTB9</accession>
<dbReference type="GO" id="GO:0008138">
    <property type="term" value="F:protein tyrosine/serine/threonine phosphatase activity"/>
    <property type="evidence" value="ECO:0007669"/>
    <property type="project" value="UniProtKB-UniRule"/>
</dbReference>
<evidence type="ECO:0000313" key="10">
    <source>
        <dbReference type="EMBL" id="JAG22926.1"/>
    </source>
</evidence>
<keyword evidence="3 7" id="KW-0904">Protein phosphatase</keyword>
<dbReference type="Gene3D" id="3.90.190.10">
    <property type="entry name" value="Protein tyrosine phosphatase superfamily"/>
    <property type="match status" value="1"/>
</dbReference>
<dbReference type="EC" id="3.1.3.48" evidence="7"/>
<reference evidence="11" key="3">
    <citation type="submission" date="2014-09" db="EMBL/GenBank/DDBJ databases">
        <authorList>
            <person name="Magalhaes I.L.F."/>
            <person name="Oliveira U."/>
            <person name="Santos F.R."/>
            <person name="Vidigal T.H.D.A."/>
            <person name="Brescovit A.D."/>
            <person name="Santos A.J."/>
        </authorList>
    </citation>
    <scope>NUCLEOTIDE SEQUENCE</scope>
</reference>
<proteinExistence type="inferred from homology"/>
<evidence type="ECO:0000256" key="6">
    <source>
        <dbReference type="PIRSR" id="PIRSR620405-1"/>
    </source>
</evidence>
<dbReference type="AlphaFoldDB" id="A0A0A9XTB9"/>
<sequence>MSRNMAAVEKEILIKNAMIGTKASYNPPPIGLPSDSSASKSDSSDPFYQGCIRIHYHPYDSVDINEVYPNIFISDEGTAKNKSYLVSIGITHVVNAAEGHLMGFVNTCSKFYQSVGISYKGIHLADLAMSDASKYFKEVAEYMDKALKAGGKVLVHCVMGISRSGTMVLAYLMMKRNMTAVEAMTTVRQKRNIHPNDGFIHQLARLDNKLIRKRRSMSPQ</sequence>
<dbReference type="InterPro" id="IPR000340">
    <property type="entry name" value="Dual-sp_phosphatase_cat-dom"/>
</dbReference>
<comment type="catalytic activity">
    <reaction evidence="4 7">
        <text>O-phospho-L-seryl-[protein] + H2O = L-seryl-[protein] + phosphate</text>
        <dbReference type="Rhea" id="RHEA:20629"/>
        <dbReference type="Rhea" id="RHEA-COMP:9863"/>
        <dbReference type="Rhea" id="RHEA-COMP:11604"/>
        <dbReference type="ChEBI" id="CHEBI:15377"/>
        <dbReference type="ChEBI" id="CHEBI:29999"/>
        <dbReference type="ChEBI" id="CHEBI:43474"/>
        <dbReference type="ChEBI" id="CHEBI:83421"/>
        <dbReference type="EC" id="3.1.3.16"/>
    </reaction>
</comment>
<dbReference type="PROSITE" id="PS50056">
    <property type="entry name" value="TYR_PHOSPHATASE_2"/>
    <property type="match status" value="1"/>
</dbReference>
<reference evidence="10" key="2">
    <citation type="submission" date="2014-07" db="EMBL/GenBank/DDBJ databases">
        <authorList>
            <person name="Hull J."/>
        </authorList>
    </citation>
    <scope>NUCLEOTIDE SEQUENCE</scope>
</reference>
<dbReference type="GO" id="GO:0005737">
    <property type="term" value="C:cytoplasm"/>
    <property type="evidence" value="ECO:0007669"/>
    <property type="project" value="TreeGrafter"/>
</dbReference>
<dbReference type="GO" id="GO:0033549">
    <property type="term" value="F:MAP kinase phosphatase activity"/>
    <property type="evidence" value="ECO:0007669"/>
    <property type="project" value="TreeGrafter"/>
</dbReference>
<dbReference type="PROSITE" id="PS00383">
    <property type="entry name" value="TYR_PHOSPHATASE_1"/>
    <property type="match status" value="1"/>
</dbReference>
<reference evidence="12" key="4">
    <citation type="journal article" date="2016" name="Gigascience">
        <title>De novo construction of an expanded transcriptome assembly for the western tarnished plant bug, Lygus hesperus.</title>
        <authorList>
            <person name="Tassone E.E."/>
            <person name="Geib S.M."/>
            <person name="Hall B."/>
            <person name="Fabrick J.A."/>
            <person name="Brent C.S."/>
            <person name="Hull J.J."/>
        </authorList>
    </citation>
    <scope>NUCLEOTIDE SEQUENCE</scope>
</reference>
<dbReference type="PROSITE" id="PS50054">
    <property type="entry name" value="TYR_PHOSPHATASE_DUAL"/>
    <property type="match status" value="1"/>
</dbReference>